<keyword evidence="9 15" id="KW-0297">G-protein coupled receptor</keyword>
<feature type="transmembrane region" description="Helical" evidence="17">
    <location>
        <begin position="202"/>
        <end position="221"/>
    </location>
</feature>
<dbReference type="Gene3D" id="1.20.1070.10">
    <property type="entry name" value="Rhodopsin 7-helix transmembrane proteins"/>
    <property type="match status" value="1"/>
</dbReference>
<evidence type="ECO:0000256" key="15">
    <source>
        <dbReference type="RuleBase" id="RU000688"/>
    </source>
</evidence>
<feature type="transmembrane region" description="Helical" evidence="17">
    <location>
        <begin position="298"/>
        <end position="327"/>
    </location>
</feature>
<dbReference type="GO" id="GO:0007602">
    <property type="term" value="P:phototransduction"/>
    <property type="evidence" value="ECO:0007669"/>
    <property type="project" value="UniProtKB-KW"/>
</dbReference>
<proteinExistence type="evidence at transcript level"/>
<keyword evidence="14" id="KW-0844">Vision</keyword>
<keyword evidence="11 15" id="KW-0675">Receptor</keyword>
<keyword evidence="10 17" id="KW-0472">Membrane</keyword>
<dbReference type="SUPFAM" id="SSF81321">
    <property type="entry name" value="Family A G protein-coupled receptor-like"/>
    <property type="match status" value="1"/>
</dbReference>
<dbReference type="GO" id="GO:0007601">
    <property type="term" value="P:visual perception"/>
    <property type="evidence" value="ECO:0007669"/>
    <property type="project" value="UniProtKB-KW"/>
</dbReference>
<dbReference type="GO" id="GO:0004930">
    <property type="term" value="F:G protein-coupled receptor activity"/>
    <property type="evidence" value="ECO:0007669"/>
    <property type="project" value="UniProtKB-KW"/>
</dbReference>
<keyword evidence="7 17" id="KW-1133">Transmembrane helix</keyword>
<dbReference type="GO" id="GO:0009881">
    <property type="term" value="F:photoreceptor activity"/>
    <property type="evidence" value="ECO:0007669"/>
    <property type="project" value="UniProtKB-KW"/>
</dbReference>
<evidence type="ECO:0000256" key="10">
    <source>
        <dbReference type="ARBA" id="ARBA00023136"/>
    </source>
</evidence>
<evidence type="ECO:0000256" key="6">
    <source>
        <dbReference type="ARBA" id="ARBA00022925"/>
    </source>
</evidence>
<dbReference type="InterPro" id="IPR050125">
    <property type="entry name" value="GPCR_opsins"/>
</dbReference>
<dbReference type="InterPro" id="IPR027430">
    <property type="entry name" value="Retinal_BS"/>
</dbReference>
<dbReference type="Pfam" id="PF00001">
    <property type="entry name" value="7tm_1"/>
    <property type="match status" value="1"/>
</dbReference>
<keyword evidence="12" id="KW-0325">Glycoprotein</keyword>
<evidence type="ECO:0000256" key="5">
    <source>
        <dbReference type="ARBA" id="ARBA00022692"/>
    </source>
</evidence>
<dbReference type="PROSITE" id="PS00238">
    <property type="entry name" value="OPSIN"/>
    <property type="match status" value="1"/>
</dbReference>
<feature type="domain" description="G-protein coupled receptors family 1 profile" evidence="18">
    <location>
        <begin position="103"/>
        <end position="356"/>
    </location>
</feature>
<dbReference type="PROSITE" id="PS50262">
    <property type="entry name" value="G_PROTEIN_RECEP_F1_2"/>
    <property type="match status" value="1"/>
</dbReference>
<feature type="transmembrane region" description="Helical" evidence="17">
    <location>
        <begin position="87"/>
        <end position="112"/>
    </location>
</feature>
<keyword evidence="8" id="KW-0157">Chromophore</keyword>
<organism evidence="19">
    <name type="scientific">Diaphorina citri</name>
    <name type="common">Asian citrus psyllid</name>
    <dbReference type="NCBI Taxonomy" id="121845"/>
    <lineage>
        <taxon>Eukaryota</taxon>
        <taxon>Metazoa</taxon>
        <taxon>Ecdysozoa</taxon>
        <taxon>Arthropoda</taxon>
        <taxon>Hexapoda</taxon>
        <taxon>Insecta</taxon>
        <taxon>Pterygota</taxon>
        <taxon>Neoptera</taxon>
        <taxon>Paraneoptera</taxon>
        <taxon>Hemiptera</taxon>
        <taxon>Sternorrhyncha</taxon>
        <taxon>Psylloidea</taxon>
        <taxon>Psyllidae</taxon>
        <taxon>Diaphorininae</taxon>
        <taxon>Diaphorina</taxon>
    </lineage>
</organism>
<dbReference type="SMART" id="SM01381">
    <property type="entry name" value="7TM_GPCR_Srsx"/>
    <property type="match status" value="1"/>
</dbReference>
<evidence type="ECO:0000256" key="4">
    <source>
        <dbReference type="ARBA" id="ARBA00022606"/>
    </source>
</evidence>
<dbReference type="OrthoDB" id="10015560at2759"/>
<evidence type="ECO:0000256" key="7">
    <source>
        <dbReference type="ARBA" id="ARBA00022989"/>
    </source>
</evidence>
<dbReference type="AlphaFoldDB" id="A0A859N896"/>
<comment type="subcellular location">
    <subcellularLocation>
        <location evidence="1">Membrane</location>
        <topology evidence="1">Multi-pass membrane protein</topology>
    </subcellularLocation>
</comment>
<reference evidence="19" key="1">
    <citation type="submission" date="2019-05" db="EMBL/GenBank/DDBJ databases">
        <authorList>
            <person name="Wang D."/>
            <person name="Li C."/>
        </authorList>
    </citation>
    <scope>NUCLEOTIDE SEQUENCE</scope>
</reference>
<evidence type="ECO:0000256" key="14">
    <source>
        <dbReference type="ARBA" id="ARBA00023305"/>
    </source>
</evidence>
<keyword evidence="3" id="KW-0600">Photoreceptor protein</keyword>
<dbReference type="PANTHER" id="PTHR24240">
    <property type="entry name" value="OPSIN"/>
    <property type="match status" value="1"/>
</dbReference>
<sequence>MLNLKSMQMETNQTLVHPVNGTNITGTPFQDTLYYNDTEDKLLENFRRNYPVQLQTWKEKGWFTDDYLLLINRYWLQFEPPSQTSHYILASCYFLIMVIGCSGNVLVIIMYLRCRSLQTRANMLIMNLAISDFFMLAKTPVFIYNSLYEGPMLGKIGCEIYGFIGGLTGTVSITTLASIALDRYYVVVYPLDPLKTTRNRSRLWILFLWLYGSFFASLPLVSSKFRYVPEGFLTSCSFDYLASDVWTKGFILTFFCAAWVIPFFIITFCYVRICMIVIKSGMSASRHAAEQKKRNIEIRLCIVAMGVIGLWFISWTPYATIALMGIFDYHQYITPLSSMIPALFCKAASCIDPYIYAITHPRFKRELIKMFCYNNKKDLTRTQYYEQPVWRTRASRTYDRSYASSENQLNRDNGVIQADINVTNRPEPYNERYSSSCDSGLSQYRDARLSRKYNEHSSNSEQRISRDLGSSTSSRDYHYVGDISKLPPDKQLEAKKKSSRFCWFRWKKSCEEDKKSRVVHSECYEKSLRRSITDEKFGREVETT</sequence>
<evidence type="ECO:0000313" key="19">
    <source>
        <dbReference type="EMBL" id="QLF98407.1"/>
    </source>
</evidence>
<keyword evidence="5 15" id="KW-0812">Transmembrane</keyword>
<feature type="transmembrane region" description="Helical" evidence="17">
    <location>
        <begin position="124"/>
        <end position="148"/>
    </location>
</feature>
<evidence type="ECO:0000256" key="17">
    <source>
        <dbReference type="SAM" id="Phobius"/>
    </source>
</evidence>
<dbReference type="InterPro" id="IPR000276">
    <property type="entry name" value="GPCR_Rhodpsn"/>
</dbReference>
<comment type="similarity">
    <text evidence="2 15">Belongs to the G-protein coupled receptor 1 family.</text>
</comment>
<evidence type="ECO:0000256" key="9">
    <source>
        <dbReference type="ARBA" id="ARBA00023040"/>
    </source>
</evidence>
<dbReference type="InterPro" id="IPR017452">
    <property type="entry name" value="GPCR_Rhodpsn_7TM"/>
</dbReference>
<dbReference type="EMBL" id="MK883807">
    <property type="protein sequence ID" value="QLF98407.1"/>
    <property type="molecule type" value="mRNA"/>
</dbReference>
<evidence type="ECO:0000256" key="12">
    <source>
        <dbReference type="ARBA" id="ARBA00023180"/>
    </source>
</evidence>
<feature type="transmembrane region" description="Helical" evidence="17">
    <location>
        <begin position="250"/>
        <end position="278"/>
    </location>
</feature>
<protein>
    <submittedName>
        <fullName evidence="19">UV-like</fullName>
    </submittedName>
</protein>
<dbReference type="PRINTS" id="PR00237">
    <property type="entry name" value="GPCRRHODOPSN"/>
</dbReference>
<feature type="compositionally biased region" description="Polar residues" evidence="16">
    <location>
        <begin position="456"/>
        <end position="474"/>
    </location>
</feature>
<keyword evidence="4" id="KW-0716">Sensory transduction</keyword>
<evidence type="ECO:0000256" key="16">
    <source>
        <dbReference type="SAM" id="MobiDB-lite"/>
    </source>
</evidence>
<accession>A0A859N896</accession>
<feature type="region of interest" description="Disordered" evidence="16">
    <location>
        <begin position="451"/>
        <end position="474"/>
    </location>
</feature>
<keyword evidence="13 15" id="KW-0807">Transducer</keyword>
<keyword evidence="6" id="KW-0681">Retinal protein</keyword>
<dbReference type="GO" id="GO:0016020">
    <property type="term" value="C:membrane"/>
    <property type="evidence" value="ECO:0007669"/>
    <property type="project" value="UniProtKB-SubCell"/>
</dbReference>
<evidence type="ECO:0000256" key="1">
    <source>
        <dbReference type="ARBA" id="ARBA00004141"/>
    </source>
</evidence>
<dbReference type="PROSITE" id="PS00237">
    <property type="entry name" value="G_PROTEIN_RECEP_F1_1"/>
    <property type="match status" value="1"/>
</dbReference>
<evidence type="ECO:0000259" key="18">
    <source>
        <dbReference type="PROSITE" id="PS50262"/>
    </source>
</evidence>
<evidence type="ECO:0000256" key="3">
    <source>
        <dbReference type="ARBA" id="ARBA00022543"/>
    </source>
</evidence>
<evidence type="ECO:0000256" key="11">
    <source>
        <dbReference type="ARBA" id="ARBA00023170"/>
    </source>
</evidence>
<evidence type="ECO:0000256" key="2">
    <source>
        <dbReference type="ARBA" id="ARBA00010663"/>
    </source>
</evidence>
<evidence type="ECO:0000256" key="13">
    <source>
        <dbReference type="ARBA" id="ARBA00023224"/>
    </source>
</evidence>
<feature type="transmembrane region" description="Helical" evidence="17">
    <location>
        <begin position="160"/>
        <end position="181"/>
    </location>
</feature>
<evidence type="ECO:0000256" key="8">
    <source>
        <dbReference type="ARBA" id="ARBA00022991"/>
    </source>
</evidence>
<name>A0A859N896_DIACI</name>